<sequence length="169" mass="19091">MDAIFVKLVLQIRRLLGAPAARASALFPTRPVLLSATEPVLDRAKVVRQGWCLKESDHLKVWRRRWLVLTRQRLCTFKTDDSGYTAPTSSIDMSNAICSATSSTTIVVRELRDKGSSQENPLKVYALKFSDPLECRAWLAMLHECIMAQDAPRSNLISKAWEALHHTKE</sequence>
<evidence type="ECO:0000313" key="2">
    <source>
        <dbReference type="EMBL" id="KAG8464973.1"/>
    </source>
</evidence>
<gene>
    <name evidence="2" type="ORF">KFE25_012336</name>
</gene>
<dbReference type="SUPFAM" id="SSF50729">
    <property type="entry name" value="PH domain-like"/>
    <property type="match status" value="1"/>
</dbReference>
<protein>
    <recommendedName>
        <fullName evidence="1">PH domain-containing protein</fullName>
    </recommendedName>
</protein>
<feature type="domain" description="PH" evidence="1">
    <location>
        <begin position="45"/>
        <end position="147"/>
    </location>
</feature>
<dbReference type="Gene3D" id="2.30.29.30">
    <property type="entry name" value="Pleckstrin-homology domain (PH domain)/Phosphotyrosine-binding domain (PTB)"/>
    <property type="match status" value="1"/>
</dbReference>
<dbReference type="OrthoDB" id="185175at2759"/>
<evidence type="ECO:0000313" key="3">
    <source>
        <dbReference type="Proteomes" id="UP000751190"/>
    </source>
</evidence>
<dbReference type="SMART" id="SM00233">
    <property type="entry name" value="PH"/>
    <property type="match status" value="1"/>
</dbReference>
<keyword evidence="3" id="KW-1185">Reference proteome</keyword>
<reference evidence="2" key="1">
    <citation type="submission" date="2021-05" db="EMBL/GenBank/DDBJ databases">
        <title>The genome of the haptophyte Pavlova lutheri (Diacronema luteri, Pavlovales) - a model for lipid biosynthesis in eukaryotic algae.</title>
        <authorList>
            <person name="Hulatt C.J."/>
            <person name="Posewitz M.C."/>
        </authorList>
    </citation>
    <scope>NUCLEOTIDE SEQUENCE</scope>
    <source>
        <strain evidence="2">NIVA-4/92</strain>
    </source>
</reference>
<dbReference type="Pfam" id="PF00169">
    <property type="entry name" value="PH"/>
    <property type="match status" value="1"/>
</dbReference>
<organism evidence="2 3">
    <name type="scientific">Diacronema lutheri</name>
    <name type="common">Unicellular marine alga</name>
    <name type="synonym">Monochrysis lutheri</name>
    <dbReference type="NCBI Taxonomy" id="2081491"/>
    <lineage>
        <taxon>Eukaryota</taxon>
        <taxon>Haptista</taxon>
        <taxon>Haptophyta</taxon>
        <taxon>Pavlovophyceae</taxon>
        <taxon>Pavlovales</taxon>
        <taxon>Pavlovaceae</taxon>
        <taxon>Diacronema</taxon>
    </lineage>
</organism>
<accession>A0A8J5XDT0</accession>
<dbReference type="InterPro" id="IPR011993">
    <property type="entry name" value="PH-like_dom_sf"/>
</dbReference>
<dbReference type="PROSITE" id="PS50003">
    <property type="entry name" value="PH_DOMAIN"/>
    <property type="match status" value="1"/>
</dbReference>
<dbReference type="Proteomes" id="UP000751190">
    <property type="component" value="Unassembled WGS sequence"/>
</dbReference>
<dbReference type="EMBL" id="JAGTXO010000011">
    <property type="protein sequence ID" value="KAG8464973.1"/>
    <property type="molecule type" value="Genomic_DNA"/>
</dbReference>
<dbReference type="AlphaFoldDB" id="A0A8J5XDT0"/>
<name>A0A8J5XDT0_DIALT</name>
<comment type="caution">
    <text evidence="2">The sequence shown here is derived from an EMBL/GenBank/DDBJ whole genome shotgun (WGS) entry which is preliminary data.</text>
</comment>
<dbReference type="InterPro" id="IPR001849">
    <property type="entry name" value="PH_domain"/>
</dbReference>
<proteinExistence type="predicted"/>
<evidence type="ECO:0000259" key="1">
    <source>
        <dbReference type="PROSITE" id="PS50003"/>
    </source>
</evidence>